<evidence type="ECO:0000313" key="2">
    <source>
        <dbReference type="EMBL" id="KGF44378.1"/>
    </source>
</evidence>
<comment type="caution">
    <text evidence="2">The sequence shown here is derived from an EMBL/GenBank/DDBJ whole genome shotgun (WGS) entry which is preliminary data.</text>
</comment>
<evidence type="ECO:0000313" key="3">
    <source>
        <dbReference type="Proteomes" id="UP000029525"/>
    </source>
</evidence>
<name>A0A096ABB4_9BACT</name>
<dbReference type="RefSeq" id="WP_036867278.1">
    <property type="nucleotide sequence ID" value="NZ_JRNQ01000040.1"/>
</dbReference>
<feature type="signal peptide" evidence="1">
    <location>
        <begin position="1"/>
        <end position="21"/>
    </location>
</feature>
<sequence length="145" mass="15854">MKLLTFVTLTLFYVGASKASAQVSNPTAPSDTIVVSDSIPTQKEEPTSDSIPAKDYSLISYNMANYLQRDTVITTDSVPNTDSIPKYERGIMIERSICNEAKSLAGVVNERSVLKGVQVGKGNMPIILFKDYDQALVEDLKLCNT</sequence>
<proteinExistence type="predicted"/>
<organism evidence="2 3">
    <name type="scientific">Prevotella bivia DNF00320</name>
    <dbReference type="NCBI Taxonomy" id="1401068"/>
    <lineage>
        <taxon>Bacteria</taxon>
        <taxon>Pseudomonadati</taxon>
        <taxon>Bacteroidota</taxon>
        <taxon>Bacteroidia</taxon>
        <taxon>Bacteroidales</taxon>
        <taxon>Prevotellaceae</taxon>
        <taxon>Prevotella</taxon>
    </lineage>
</organism>
<dbReference type="Proteomes" id="UP000029525">
    <property type="component" value="Unassembled WGS sequence"/>
</dbReference>
<reference evidence="2 3" key="1">
    <citation type="submission" date="2014-07" db="EMBL/GenBank/DDBJ databases">
        <authorList>
            <person name="McCorrison J."/>
            <person name="Sanka R."/>
            <person name="Torralba M."/>
            <person name="Gillis M."/>
            <person name="Haft D.H."/>
            <person name="Methe B."/>
            <person name="Sutton G."/>
            <person name="Nelson K.E."/>
        </authorList>
    </citation>
    <scope>NUCLEOTIDE SEQUENCE [LARGE SCALE GENOMIC DNA]</scope>
    <source>
        <strain evidence="2 3">DNF00320</strain>
    </source>
</reference>
<accession>A0A096ABB4</accession>
<evidence type="ECO:0000256" key="1">
    <source>
        <dbReference type="SAM" id="SignalP"/>
    </source>
</evidence>
<dbReference type="AlphaFoldDB" id="A0A096ABB4"/>
<feature type="chain" id="PRO_5001924425" description="TonB-dependent receptor" evidence="1">
    <location>
        <begin position="22"/>
        <end position="145"/>
    </location>
</feature>
<dbReference type="EMBL" id="JRNQ01000040">
    <property type="protein sequence ID" value="KGF44378.1"/>
    <property type="molecule type" value="Genomic_DNA"/>
</dbReference>
<protein>
    <recommendedName>
        <fullName evidence="4">TonB-dependent receptor</fullName>
    </recommendedName>
</protein>
<gene>
    <name evidence="2" type="ORF">HMPREF0647_06910</name>
</gene>
<evidence type="ECO:0008006" key="4">
    <source>
        <dbReference type="Google" id="ProtNLM"/>
    </source>
</evidence>
<keyword evidence="1" id="KW-0732">Signal</keyword>